<proteinExistence type="predicted"/>
<sequence length="213" mass="24714">MTPKKNIGERAVDGLDEENKIDEREVKILNEIITINPNNFHSGGNVVHYRSMKILKKLSKNSSETTKLPTPDIQEALRLTKSTLFGIEQFEILLDPELMETNKHETSTFRVKYQRRLFSVVTLEYSVSFSPDYHRRTSARKPCMPKSDAVEVSVFMCTNILQTFEKDKNKELAAAKAKNIELQRKKEDLTKKTGELRRENEELQKRNDELRAL</sequence>
<organism evidence="2 3">
    <name type="scientific">Daphnia pulex</name>
    <name type="common">Water flea</name>
    <dbReference type="NCBI Taxonomy" id="6669"/>
    <lineage>
        <taxon>Eukaryota</taxon>
        <taxon>Metazoa</taxon>
        <taxon>Ecdysozoa</taxon>
        <taxon>Arthropoda</taxon>
        <taxon>Crustacea</taxon>
        <taxon>Branchiopoda</taxon>
        <taxon>Diplostraca</taxon>
        <taxon>Cladocera</taxon>
        <taxon>Anomopoda</taxon>
        <taxon>Daphniidae</taxon>
        <taxon>Daphnia</taxon>
    </lineage>
</organism>
<dbReference type="HOGENOM" id="CLU_1295545_0_0_1"/>
<accession>E9HKW2</accession>
<name>E9HKW2_DAPPU</name>
<evidence type="ECO:0000256" key="1">
    <source>
        <dbReference type="SAM" id="MobiDB-lite"/>
    </source>
</evidence>
<dbReference type="KEGG" id="dpx:DAPPUDRAFT_330869"/>
<evidence type="ECO:0000313" key="3">
    <source>
        <dbReference type="Proteomes" id="UP000000305"/>
    </source>
</evidence>
<dbReference type="Proteomes" id="UP000000305">
    <property type="component" value="Unassembled WGS sequence"/>
</dbReference>
<dbReference type="EMBL" id="GL732673">
    <property type="protein sequence ID" value="EFX67628.1"/>
    <property type="molecule type" value="Genomic_DNA"/>
</dbReference>
<evidence type="ECO:0000313" key="2">
    <source>
        <dbReference type="EMBL" id="EFX67628.1"/>
    </source>
</evidence>
<dbReference type="AlphaFoldDB" id="E9HKW2"/>
<reference evidence="2 3" key="1">
    <citation type="journal article" date="2011" name="Science">
        <title>The ecoresponsive genome of Daphnia pulex.</title>
        <authorList>
            <person name="Colbourne J.K."/>
            <person name="Pfrender M.E."/>
            <person name="Gilbert D."/>
            <person name="Thomas W.K."/>
            <person name="Tucker A."/>
            <person name="Oakley T.H."/>
            <person name="Tokishita S."/>
            <person name="Aerts A."/>
            <person name="Arnold G.J."/>
            <person name="Basu M.K."/>
            <person name="Bauer D.J."/>
            <person name="Caceres C.E."/>
            <person name="Carmel L."/>
            <person name="Casola C."/>
            <person name="Choi J.H."/>
            <person name="Detter J.C."/>
            <person name="Dong Q."/>
            <person name="Dusheyko S."/>
            <person name="Eads B.D."/>
            <person name="Frohlich T."/>
            <person name="Geiler-Samerotte K.A."/>
            <person name="Gerlach D."/>
            <person name="Hatcher P."/>
            <person name="Jogdeo S."/>
            <person name="Krijgsveld J."/>
            <person name="Kriventseva E.V."/>
            <person name="Kultz D."/>
            <person name="Laforsch C."/>
            <person name="Lindquist E."/>
            <person name="Lopez J."/>
            <person name="Manak J.R."/>
            <person name="Muller J."/>
            <person name="Pangilinan J."/>
            <person name="Patwardhan R.P."/>
            <person name="Pitluck S."/>
            <person name="Pritham E.J."/>
            <person name="Rechtsteiner A."/>
            <person name="Rho M."/>
            <person name="Rogozin I.B."/>
            <person name="Sakarya O."/>
            <person name="Salamov A."/>
            <person name="Schaack S."/>
            <person name="Shapiro H."/>
            <person name="Shiga Y."/>
            <person name="Skalitzky C."/>
            <person name="Smith Z."/>
            <person name="Souvorov A."/>
            <person name="Sung W."/>
            <person name="Tang Z."/>
            <person name="Tsuchiya D."/>
            <person name="Tu H."/>
            <person name="Vos H."/>
            <person name="Wang M."/>
            <person name="Wolf Y.I."/>
            <person name="Yamagata H."/>
            <person name="Yamada T."/>
            <person name="Ye Y."/>
            <person name="Shaw J.R."/>
            <person name="Andrews J."/>
            <person name="Crease T.J."/>
            <person name="Tang H."/>
            <person name="Lucas S.M."/>
            <person name="Robertson H.M."/>
            <person name="Bork P."/>
            <person name="Koonin E.V."/>
            <person name="Zdobnov E.M."/>
            <person name="Grigoriev I.V."/>
            <person name="Lynch M."/>
            <person name="Boore J.L."/>
        </authorList>
    </citation>
    <scope>NUCLEOTIDE SEQUENCE [LARGE SCALE GENOMIC DNA]</scope>
</reference>
<gene>
    <name evidence="2" type="ORF">DAPPUDRAFT_330869</name>
</gene>
<feature type="region of interest" description="Disordered" evidence="1">
    <location>
        <begin position="186"/>
        <end position="213"/>
    </location>
</feature>
<protein>
    <submittedName>
        <fullName evidence="2">Uncharacterized protein</fullName>
    </submittedName>
</protein>
<keyword evidence="3" id="KW-1185">Reference proteome</keyword>
<dbReference type="InParanoid" id="E9HKW2"/>